<name>A0AAU9IT99_9CILI</name>
<evidence type="ECO:0000313" key="2">
    <source>
        <dbReference type="Proteomes" id="UP001162131"/>
    </source>
</evidence>
<dbReference type="Proteomes" id="UP001162131">
    <property type="component" value="Unassembled WGS sequence"/>
</dbReference>
<protein>
    <submittedName>
        <fullName evidence="1">Uncharacterized protein</fullName>
    </submittedName>
</protein>
<dbReference type="AlphaFoldDB" id="A0AAU9IT99"/>
<evidence type="ECO:0000313" key="1">
    <source>
        <dbReference type="EMBL" id="CAG9316432.1"/>
    </source>
</evidence>
<reference evidence="1" key="1">
    <citation type="submission" date="2021-09" db="EMBL/GenBank/DDBJ databases">
        <authorList>
            <consortium name="AG Swart"/>
            <person name="Singh M."/>
            <person name="Singh A."/>
            <person name="Seah K."/>
            <person name="Emmerich C."/>
        </authorList>
    </citation>
    <scope>NUCLEOTIDE SEQUENCE</scope>
    <source>
        <strain evidence="1">ATCC30299</strain>
    </source>
</reference>
<accession>A0AAU9IT99</accession>
<organism evidence="1 2">
    <name type="scientific">Blepharisma stoltei</name>
    <dbReference type="NCBI Taxonomy" id="1481888"/>
    <lineage>
        <taxon>Eukaryota</taxon>
        <taxon>Sar</taxon>
        <taxon>Alveolata</taxon>
        <taxon>Ciliophora</taxon>
        <taxon>Postciliodesmatophora</taxon>
        <taxon>Heterotrichea</taxon>
        <taxon>Heterotrichida</taxon>
        <taxon>Blepharismidae</taxon>
        <taxon>Blepharisma</taxon>
    </lineage>
</organism>
<proteinExistence type="predicted"/>
<gene>
    <name evidence="1" type="ORF">BSTOLATCC_MIC15862</name>
</gene>
<sequence length="70" mass="8845">MHCKAYVGKIWFWNNEGVCGAIDQLYFYNDFFYVLFRWFFRSCRLYLDLLHYWCANLWGLSYYWCSTYSW</sequence>
<comment type="caution">
    <text evidence="1">The sequence shown here is derived from an EMBL/GenBank/DDBJ whole genome shotgun (WGS) entry which is preliminary data.</text>
</comment>
<keyword evidence="2" id="KW-1185">Reference proteome</keyword>
<dbReference type="EMBL" id="CAJZBQ010000015">
    <property type="protein sequence ID" value="CAG9316432.1"/>
    <property type="molecule type" value="Genomic_DNA"/>
</dbReference>